<evidence type="ECO:0000256" key="1">
    <source>
        <dbReference type="SAM" id="SignalP"/>
    </source>
</evidence>
<feature type="chain" id="PRO_5047027350" evidence="1">
    <location>
        <begin position="29"/>
        <end position="479"/>
    </location>
</feature>
<gene>
    <name evidence="2" type="ORF">ACFFJ8_35595</name>
</gene>
<name>A0ABV6JL68_9BACL</name>
<organism evidence="2 3">
    <name type="scientific">Paenibacillus mendelii</name>
    <dbReference type="NCBI Taxonomy" id="206163"/>
    <lineage>
        <taxon>Bacteria</taxon>
        <taxon>Bacillati</taxon>
        <taxon>Bacillota</taxon>
        <taxon>Bacilli</taxon>
        <taxon>Bacillales</taxon>
        <taxon>Paenibacillaceae</taxon>
        <taxon>Paenibacillus</taxon>
    </lineage>
</organism>
<evidence type="ECO:0000313" key="3">
    <source>
        <dbReference type="Proteomes" id="UP001589818"/>
    </source>
</evidence>
<comment type="caution">
    <text evidence="2">The sequence shown here is derived from an EMBL/GenBank/DDBJ whole genome shotgun (WGS) entry which is preliminary data.</text>
</comment>
<dbReference type="EMBL" id="JBHLVF010000064">
    <property type="protein sequence ID" value="MFC0396661.1"/>
    <property type="molecule type" value="Genomic_DNA"/>
</dbReference>
<dbReference type="SUPFAM" id="SSF75011">
    <property type="entry name" value="3-carboxy-cis,cis-mucoante lactonizing enzyme"/>
    <property type="match status" value="1"/>
</dbReference>
<dbReference type="RefSeq" id="WP_204821341.1">
    <property type="nucleotide sequence ID" value="NZ_JANHOF010000012.1"/>
</dbReference>
<accession>A0ABV6JL68</accession>
<reference evidence="2 3" key="1">
    <citation type="submission" date="2024-09" db="EMBL/GenBank/DDBJ databases">
        <authorList>
            <person name="Sun Q."/>
            <person name="Mori K."/>
        </authorList>
    </citation>
    <scope>NUCLEOTIDE SEQUENCE [LARGE SCALE GENOMIC DNA]</scope>
    <source>
        <strain evidence="2 3">CCM 4839</strain>
    </source>
</reference>
<keyword evidence="3" id="KW-1185">Reference proteome</keyword>
<keyword evidence="1" id="KW-0732">Signal</keyword>
<feature type="signal peptide" evidence="1">
    <location>
        <begin position="1"/>
        <end position="28"/>
    </location>
</feature>
<evidence type="ECO:0000313" key="2">
    <source>
        <dbReference type="EMBL" id="MFC0396661.1"/>
    </source>
</evidence>
<dbReference type="Proteomes" id="UP001589818">
    <property type="component" value="Unassembled WGS sequence"/>
</dbReference>
<sequence>MIVLRKICSITVIAAVVAAAAPTGAVRAADLKTPYNDQFGHYHTVFKKGPSIPNLDTFYVPQGMAYWPDKQWILIAYYYYDPDFASLKKNSLVAVVDQRTGKHIKNLYLADEMKEGDIYHAGHVGGLAVSKSYLWIASSAESSDSKYNMLRYKLTDIEKTSANGRLSLDEGFKLKASSYATYADGDLWVGKFDAKNTAAMHRYNLNSSETPRANPLKTYKTPKQIQGVAITGKHIIYSQSSGRKNPSNLRMYNKSEPSKLQDSMTLPNMSQGLAIAGSNLYINFESGAKAYLFGGTYVKKTLSYGKLGFIIPDYWKKIYGQETNYAPYQGYMRSWTESDASDDLRVELEGIQYSAAAARAINSSKLHPSISFNGNDYLDNDSWDYTYTNFPNPEFDNFDKDPGGKGDGVDNDDIVQVTAKGTIKAKKSYRFGSSSEPQNTKQSGHIRFYASMSSWNDKNMIPKKTDYLGQVPWKYDMKK</sequence>
<proteinExistence type="predicted"/>
<protein>
    <submittedName>
        <fullName evidence="2">Uncharacterized protein</fullName>
    </submittedName>
</protein>